<dbReference type="Pfam" id="PF12239">
    <property type="entry name" value="DUF3605"/>
    <property type="match status" value="1"/>
</dbReference>
<accession>A0A6A6VHF1</accession>
<dbReference type="PANTHER" id="PTHR35020:SF4">
    <property type="entry name" value="N-ACETYLGLUCOSAMINE-INDUCED PROTEIN 1"/>
    <property type="match status" value="1"/>
</dbReference>
<evidence type="ECO:0000313" key="1">
    <source>
        <dbReference type="EMBL" id="KAF2748537.1"/>
    </source>
</evidence>
<reference evidence="1" key="1">
    <citation type="journal article" date="2020" name="Stud. Mycol.">
        <title>101 Dothideomycetes genomes: a test case for predicting lifestyles and emergence of pathogens.</title>
        <authorList>
            <person name="Haridas S."/>
            <person name="Albert R."/>
            <person name="Binder M."/>
            <person name="Bloem J."/>
            <person name="Labutti K."/>
            <person name="Salamov A."/>
            <person name="Andreopoulos B."/>
            <person name="Baker S."/>
            <person name="Barry K."/>
            <person name="Bills G."/>
            <person name="Bluhm B."/>
            <person name="Cannon C."/>
            <person name="Castanera R."/>
            <person name="Culley D."/>
            <person name="Daum C."/>
            <person name="Ezra D."/>
            <person name="Gonzalez J."/>
            <person name="Henrissat B."/>
            <person name="Kuo A."/>
            <person name="Liang C."/>
            <person name="Lipzen A."/>
            <person name="Lutzoni F."/>
            <person name="Magnuson J."/>
            <person name="Mondo S."/>
            <person name="Nolan M."/>
            <person name="Ohm R."/>
            <person name="Pangilinan J."/>
            <person name="Park H.-J."/>
            <person name="Ramirez L."/>
            <person name="Alfaro M."/>
            <person name="Sun H."/>
            <person name="Tritt A."/>
            <person name="Yoshinaga Y."/>
            <person name="Zwiers L.-H."/>
            <person name="Turgeon B."/>
            <person name="Goodwin S."/>
            <person name="Spatafora J."/>
            <person name="Crous P."/>
            <person name="Grigoriev I."/>
        </authorList>
    </citation>
    <scope>NUCLEOTIDE SEQUENCE</scope>
    <source>
        <strain evidence="1">CBS 119925</strain>
    </source>
</reference>
<gene>
    <name evidence="1" type="ORF">M011DRAFT_466932</name>
</gene>
<dbReference type="GO" id="GO:0005737">
    <property type="term" value="C:cytoplasm"/>
    <property type="evidence" value="ECO:0007669"/>
    <property type="project" value="TreeGrafter"/>
</dbReference>
<dbReference type="Proteomes" id="UP000799440">
    <property type="component" value="Unassembled WGS sequence"/>
</dbReference>
<proteinExistence type="predicted"/>
<sequence length="132" mass="15513">MAFIMNERLRWTSLTPQGRLFEFEDDYKILYNDWPYGVDEKIVHLVIWTKFPLEEVEGTDELTSEAQQAIEGFVQRTFCSKVKPEHVIWFKNWASLKSVHAIEHFHVMLYDPDPDFIKFITNGDAPMASLVS</sequence>
<name>A0A6A6VHF1_9PLEO</name>
<dbReference type="InterPro" id="IPR022036">
    <property type="entry name" value="DUF3605"/>
</dbReference>
<dbReference type="GO" id="GO:0006044">
    <property type="term" value="P:N-acetylglucosamine metabolic process"/>
    <property type="evidence" value="ECO:0007669"/>
    <property type="project" value="TreeGrafter"/>
</dbReference>
<organism evidence="1 2">
    <name type="scientific">Sporormia fimetaria CBS 119925</name>
    <dbReference type="NCBI Taxonomy" id="1340428"/>
    <lineage>
        <taxon>Eukaryota</taxon>
        <taxon>Fungi</taxon>
        <taxon>Dikarya</taxon>
        <taxon>Ascomycota</taxon>
        <taxon>Pezizomycotina</taxon>
        <taxon>Dothideomycetes</taxon>
        <taxon>Pleosporomycetidae</taxon>
        <taxon>Pleosporales</taxon>
        <taxon>Sporormiaceae</taxon>
        <taxon>Sporormia</taxon>
    </lineage>
</organism>
<dbReference type="AlphaFoldDB" id="A0A6A6VHF1"/>
<protein>
    <submittedName>
        <fullName evidence="1">Uncharacterized protein</fullName>
    </submittedName>
</protein>
<dbReference type="PANTHER" id="PTHR35020">
    <property type="entry name" value="N-ACETYLGLUCOSAMINE-INDUCED PROTEIN 1"/>
    <property type="match status" value="1"/>
</dbReference>
<dbReference type="EMBL" id="MU006569">
    <property type="protein sequence ID" value="KAF2748537.1"/>
    <property type="molecule type" value="Genomic_DNA"/>
</dbReference>
<dbReference type="OrthoDB" id="10053431at2759"/>
<keyword evidence="2" id="KW-1185">Reference proteome</keyword>
<evidence type="ECO:0000313" key="2">
    <source>
        <dbReference type="Proteomes" id="UP000799440"/>
    </source>
</evidence>